<dbReference type="Gramene" id="KQK16327">
    <property type="protein sequence ID" value="KQK16327"/>
    <property type="gene ID" value="BRADI_1g28216v3"/>
</dbReference>
<reference evidence="2 3" key="1">
    <citation type="journal article" date="2010" name="Nature">
        <title>Genome sequencing and analysis of the model grass Brachypodium distachyon.</title>
        <authorList>
            <consortium name="International Brachypodium Initiative"/>
        </authorList>
    </citation>
    <scope>NUCLEOTIDE SEQUENCE [LARGE SCALE GENOMIC DNA]</scope>
    <source>
        <strain evidence="2 3">Bd21</strain>
    </source>
</reference>
<dbReference type="STRING" id="15368.A0A0Q3GZJ1"/>
<protein>
    <recommendedName>
        <fullName evidence="5">Tyrosinase copper-binding domain-containing protein</fullName>
    </recommendedName>
</protein>
<feature type="compositionally biased region" description="Basic and acidic residues" evidence="1">
    <location>
        <begin position="515"/>
        <end position="524"/>
    </location>
</feature>
<feature type="compositionally biased region" description="Basic and acidic residues" evidence="1">
    <location>
        <begin position="101"/>
        <end position="110"/>
    </location>
</feature>
<feature type="compositionally biased region" description="Polar residues" evidence="1">
    <location>
        <begin position="297"/>
        <end position="307"/>
    </location>
</feature>
<organism evidence="2">
    <name type="scientific">Brachypodium distachyon</name>
    <name type="common">Purple false brome</name>
    <name type="synonym">Trachynia distachya</name>
    <dbReference type="NCBI Taxonomy" id="15368"/>
    <lineage>
        <taxon>Eukaryota</taxon>
        <taxon>Viridiplantae</taxon>
        <taxon>Streptophyta</taxon>
        <taxon>Embryophyta</taxon>
        <taxon>Tracheophyta</taxon>
        <taxon>Spermatophyta</taxon>
        <taxon>Magnoliopsida</taxon>
        <taxon>Liliopsida</taxon>
        <taxon>Poales</taxon>
        <taxon>Poaceae</taxon>
        <taxon>BOP clade</taxon>
        <taxon>Pooideae</taxon>
        <taxon>Stipodae</taxon>
        <taxon>Brachypodieae</taxon>
        <taxon>Brachypodium</taxon>
    </lineage>
</organism>
<feature type="region of interest" description="Disordered" evidence="1">
    <location>
        <begin position="488"/>
        <end position="524"/>
    </location>
</feature>
<dbReference type="EnsemblPlants" id="KQK16327">
    <property type="protein sequence ID" value="KQK16327"/>
    <property type="gene ID" value="BRADI_1g28216v3"/>
</dbReference>
<dbReference type="EMBL" id="CM000880">
    <property type="protein sequence ID" value="KQK16327.1"/>
    <property type="molecule type" value="Genomic_DNA"/>
</dbReference>
<dbReference type="ExpressionAtlas" id="A0A0Q3GZJ1">
    <property type="expression patterns" value="baseline"/>
</dbReference>
<evidence type="ECO:0000313" key="3">
    <source>
        <dbReference type="EnsemblPlants" id="KQK16327"/>
    </source>
</evidence>
<dbReference type="PANTHER" id="PTHR33870">
    <property type="entry name" value="CARDIOMYOPATHY-ASSOCIATED PROTEIN"/>
    <property type="match status" value="1"/>
</dbReference>
<gene>
    <name evidence="3" type="primary">LOC100840168</name>
    <name evidence="2" type="ORF">BRADI_1g28216v3</name>
</gene>
<dbReference type="AlphaFoldDB" id="A0A0Q3GZJ1"/>
<evidence type="ECO:0000313" key="4">
    <source>
        <dbReference type="Proteomes" id="UP000008810"/>
    </source>
</evidence>
<dbReference type="PANTHER" id="PTHR33870:SF8">
    <property type="entry name" value="OS07G0472300 PROTEIN"/>
    <property type="match status" value="1"/>
</dbReference>
<feature type="compositionally biased region" description="Polar residues" evidence="1">
    <location>
        <begin position="502"/>
        <end position="512"/>
    </location>
</feature>
<proteinExistence type="predicted"/>
<feature type="region of interest" description="Disordered" evidence="1">
    <location>
        <begin position="360"/>
        <end position="451"/>
    </location>
</feature>
<accession>A0A0Q3GZJ1</accession>
<evidence type="ECO:0008006" key="5">
    <source>
        <dbReference type="Google" id="ProtNLM"/>
    </source>
</evidence>
<evidence type="ECO:0000313" key="2">
    <source>
        <dbReference type="EMBL" id="KQK16327.1"/>
    </source>
</evidence>
<feature type="compositionally biased region" description="Basic and acidic residues" evidence="1">
    <location>
        <begin position="160"/>
        <end position="178"/>
    </location>
</feature>
<feature type="compositionally biased region" description="Low complexity" evidence="1">
    <location>
        <begin position="117"/>
        <end position="130"/>
    </location>
</feature>
<dbReference type="Proteomes" id="UP000008810">
    <property type="component" value="Chromosome 1"/>
</dbReference>
<reference evidence="2" key="2">
    <citation type="submission" date="2017-06" db="EMBL/GenBank/DDBJ databases">
        <title>WGS assembly of Brachypodium distachyon.</title>
        <authorList>
            <consortium name="The International Brachypodium Initiative"/>
            <person name="Lucas S."/>
            <person name="Harmon-Smith M."/>
            <person name="Lail K."/>
            <person name="Tice H."/>
            <person name="Grimwood J."/>
            <person name="Bruce D."/>
            <person name="Barry K."/>
            <person name="Shu S."/>
            <person name="Lindquist E."/>
            <person name="Wang M."/>
            <person name="Pitluck S."/>
            <person name="Vogel J.P."/>
            <person name="Garvin D.F."/>
            <person name="Mockler T.C."/>
            <person name="Schmutz J."/>
            <person name="Rokhsar D."/>
            <person name="Bevan M.W."/>
        </authorList>
    </citation>
    <scope>NUCLEOTIDE SEQUENCE</scope>
    <source>
        <strain evidence="2">Bd21</strain>
    </source>
</reference>
<sequence>MAILRSCRFLQRHPSVLCLLFFLVILYKYFFSWFTLLLAASPIFLFTGFFLGIILAYGEPNNPENDHVYKKIQKVKSRNIHDNGKSAGGVSLQRILSSEEAKHNNREQKIQKGVQGGCSSSESGSAASDGSETDTHPMLHTFHQLRSGTSSSVSSQDGDSNERSTDDETEKEEVNADNEHDEEGVKVVAWSADDQKNILKIGCLEIERNQRLEMLIARHRVRKDVDRNLIDFGSGDSIPTVEELSKFNVQIPTVFAPRRNPFDLPYNEENFPDSAPSAPLKMRSTFDQTCEQEDEGSSTTGDNSSNVEPILVPSQPHISMALRRHESFTEGAPFLSDFWQDLQPSRFRPHFVMEKRASDGHAVPNLEGENSENSSVHDSESTSSVTDQGVQKELLEDSRNQGHVSSFSQTDEEPPLDQNMREIPCPLDIEPPVLISDSSDDDMSLPGGHINDWEEAQDTENLNSSHSIPLEDLSVMEYPQEMEMTSNDFHQMSPHSDDPELLSSSTESTNPFEVQKNEEPGKELEIIDDTQIADPVYDTSPSGSDKHSTTDSTVNAFFLQGGNGCTFDAEASMEEGCSPSRTKVASSETTMSSLHLVEESKLRQSKTSEISGHVIVCHDGIHTDSFSHVDSTILDISSHPITSN</sequence>
<evidence type="ECO:0000256" key="1">
    <source>
        <dbReference type="SAM" id="MobiDB-lite"/>
    </source>
</evidence>
<feature type="region of interest" description="Disordered" evidence="1">
    <location>
        <begin position="284"/>
        <end position="310"/>
    </location>
</feature>
<name>A0A0Q3GZJ1_BRADI</name>
<keyword evidence="4" id="KW-1185">Reference proteome</keyword>
<reference evidence="3" key="3">
    <citation type="submission" date="2018-08" db="UniProtKB">
        <authorList>
            <consortium name="EnsemblPlants"/>
        </authorList>
    </citation>
    <scope>IDENTIFICATION</scope>
    <source>
        <strain evidence="3">cv. Bd21</strain>
    </source>
</reference>
<dbReference type="OrthoDB" id="1908091at2759"/>
<feature type="region of interest" description="Disordered" evidence="1">
    <location>
        <begin position="101"/>
        <end position="184"/>
    </location>
</feature>
<feature type="compositionally biased region" description="Low complexity" evidence="1">
    <location>
        <begin position="147"/>
        <end position="158"/>
    </location>
</feature>